<accession>A0A1T0CRF5</accession>
<evidence type="ECO:0000313" key="1">
    <source>
        <dbReference type="EMBL" id="OOS24894.1"/>
    </source>
</evidence>
<evidence type="ECO:0000313" key="2">
    <source>
        <dbReference type="Proteomes" id="UP000189800"/>
    </source>
</evidence>
<keyword evidence="2" id="KW-1185">Reference proteome</keyword>
<dbReference type="AlphaFoldDB" id="A0A1T0CRF5"/>
<gene>
    <name evidence="1" type="ORF">B0680_03720</name>
</gene>
<protein>
    <submittedName>
        <fullName evidence="1">Uncharacterized protein</fullName>
    </submittedName>
</protein>
<organism evidence="1 2">
    <name type="scientific">Moraxella pluranimalium</name>
    <dbReference type="NCBI Taxonomy" id="470453"/>
    <lineage>
        <taxon>Bacteria</taxon>
        <taxon>Pseudomonadati</taxon>
        <taxon>Pseudomonadota</taxon>
        <taxon>Gammaproteobacteria</taxon>
        <taxon>Moraxellales</taxon>
        <taxon>Moraxellaceae</taxon>
        <taxon>Moraxella</taxon>
    </lineage>
</organism>
<sequence length="158" mass="18791">MVVLHPPLLKYETIAEYKNHFEKHYLRSEIFTFDGIRVYFKPQKFGHAFYESSNYTKGAKDQFSYTRAERMDWIKLTLESPNAEQFIGWNKDTKSYEKTRRVSVVYANFVVVIEIRLAKDNILKGNFVTCYVADASIEKIRKSPKWNKDDCIRELQKK</sequence>
<comment type="caution">
    <text evidence="1">The sequence shown here is derived from an EMBL/GenBank/DDBJ whole genome shotgun (WGS) entry which is preliminary data.</text>
</comment>
<dbReference type="EMBL" id="MUYU01000008">
    <property type="protein sequence ID" value="OOS24894.1"/>
    <property type="molecule type" value="Genomic_DNA"/>
</dbReference>
<proteinExistence type="predicted"/>
<reference evidence="1 2" key="1">
    <citation type="submission" date="2017-02" db="EMBL/GenBank/DDBJ databases">
        <title>Draft genome sequence of Moraxella pluranimalium CCUG 54913T type strain.</title>
        <authorList>
            <person name="Salva-Serra F."/>
            <person name="Engstrom-Jakobsson H."/>
            <person name="Thorell K."/>
            <person name="Jaen-Luchoro D."/>
            <person name="Gonzales-Siles L."/>
            <person name="Karlsson R."/>
            <person name="Yazdan S."/>
            <person name="Boulund F."/>
            <person name="Johnning A."/>
            <person name="Engstrand L."/>
            <person name="Kristiansson E."/>
            <person name="Moore E."/>
        </authorList>
    </citation>
    <scope>NUCLEOTIDE SEQUENCE [LARGE SCALE GENOMIC DNA]</scope>
    <source>
        <strain evidence="1 2">CCUG 54913</strain>
    </source>
</reference>
<name>A0A1T0CRF5_9GAMM</name>
<dbReference type="Proteomes" id="UP000189800">
    <property type="component" value="Unassembled WGS sequence"/>
</dbReference>